<keyword evidence="2" id="KW-1133">Transmembrane helix</keyword>
<evidence type="ECO:0000256" key="1">
    <source>
        <dbReference type="SAM" id="MobiDB-lite"/>
    </source>
</evidence>
<accession>A0A1A0HBA7</accession>
<evidence type="ECO:0008006" key="5">
    <source>
        <dbReference type="Google" id="ProtNLM"/>
    </source>
</evidence>
<feature type="compositionally biased region" description="Polar residues" evidence="1">
    <location>
        <begin position="380"/>
        <end position="419"/>
    </location>
</feature>
<keyword evidence="4" id="KW-1185">Reference proteome</keyword>
<evidence type="ECO:0000313" key="4">
    <source>
        <dbReference type="Proteomes" id="UP000092555"/>
    </source>
</evidence>
<proteinExistence type="predicted"/>
<dbReference type="RefSeq" id="XP_018711806.1">
    <property type="nucleotide sequence ID" value="XM_018854751.1"/>
</dbReference>
<evidence type="ECO:0000313" key="3">
    <source>
        <dbReference type="EMBL" id="OBA21296.1"/>
    </source>
</evidence>
<evidence type="ECO:0000256" key="2">
    <source>
        <dbReference type="SAM" id="Phobius"/>
    </source>
</evidence>
<protein>
    <recommendedName>
        <fullName evidence="5">Ubiquitin-like domain-containing protein</fullName>
    </recommendedName>
</protein>
<feature type="transmembrane region" description="Helical" evidence="2">
    <location>
        <begin position="533"/>
        <end position="551"/>
    </location>
</feature>
<feature type="region of interest" description="Disordered" evidence="1">
    <location>
        <begin position="290"/>
        <end position="323"/>
    </location>
</feature>
<keyword evidence="2" id="KW-0812">Transmembrane</keyword>
<dbReference type="GeneID" id="30027727"/>
<gene>
    <name evidence="3" type="ORF">METBIDRAFT_179494</name>
</gene>
<organism evidence="3 4">
    <name type="scientific">Metschnikowia bicuspidata var. bicuspidata NRRL YB-4993</name>
    <dbReference type="NCBI Taxonomy" id="869754"/>
    <lineage>
        <taxon>Eukaryota</taxon>
        <taxon>Fungi</taxon>
        <taxon>Dikarya</taxon>
        <taxon>Ascomycota</taxon>
        <taxon>Saccharomycotina</taxon>
        <taxon>Pichiomycetes</taxon>
        <taxon>Metschnikowiaceae</taxon>
        <taxon>Metschnikowia</taxon>
    </lineage>
</organism>
<reference evidence="3 4" key="1">
    <citation type="submission" date="2016-05" db="EMBL/GenBank/DDBJ databases">
        <title>Comparative genomics of biotechnologically important yeasts.</title>
        <authorList>
            <consortium name="DOE Joint Genome Institute"/>
            <person name="Riley R."/>
            <person name="Haridas S."/>
            <person name="Wolfe K.H."/>
            <person name="Lopes M.R."/>
            <person name="Hittinger C.T."/>
            <person name="Goker M."/>
            <person name="Salamov A."/>
            <person name="Wisecaver J."/>
            <person name="Long T.M."/>
            <person name="Aerts A.L."/>
            <person name="Barry K."/>
            <person name="Choi C."/>
            <person name="Clum A."/>
            <person name="Coughlan A.Y."/>
            <person name="Deshpande S."/>
            <person name="Douglass A.P."/>
            <person name="Hanson S.J."/>
            <person name="Klenk H.-P."/>
            <person name="LaButti K."/>
            <person name="Lapidus A."/>
            <person name="Lindquist E."/>
            <person name="Lipzen A."/>
            <person name="Meier-kolthoff J.P."/>
            <person name="Ohm R.A."/>
            <person name="Otillar R.P."/>
            <person name="Pangilinan J."/>
            <person name="Peng Y."/>
            <person name="Rokas A."/>
            <person name="Rosa C.A."/>
            <person name="Scheuner C."/>
            <person name="Sibirny A.A."/>
            <person name="Slot J.C."/>
            <person name="Stielow J.B."/>
            <person name="Sun H."/>
            <person name="Kurtzman C.P."/>
            <person name="Blackwell M."/>
            <person name="Grigoriev I.V."/>
            <person name="Jeffries T.W."/>
        </authorList>
    </citation>
    <scope>NUCLEOTIDE SEQUENCE [LARGE SCALE GENOMIC DNA]</scope>
    <source>
        <strain evidence="3 4">NRRL YB-4993</strain>
    </source>
</reference>
<dbReference type="EMBL" id="LXTC01000003">
    <property type="protein sequence ID" value="OBA21296.1"/>
    <property type="molecule type" value="Genomic_DNA"/>
</dbReference>
<dbReference type="Proteomes" id="UP000092555">
    <property type="component" value="Unassembled WGS sequence"/>
</dbReference>
<comment type="caution">
    <text evidence="3">The sequence shown here is derived from an EMBL/GenBank/DDBJ whole genome shotgun (WGS) entry which is preliminary data.</text>
</comment>
<sequence length="769" mass="86501">MDESFVLNLPVSHVDKSLETSGWDKESMRVTLRHTLAHIRHLIWSFSPKHELQSLSLLFLYFSKEISDSLLLSEIFSVNDPRELSAVHGLSLVADYTDPPAVTKIHTVPELFDVEVVFQRVSSSGDIQRCFSRESLFSSVLSIKELVAVRFNLAPEDIEMRYKEQTLEEKMDLREVLKLDVPPLYMVQLGLQRTTARCPVYVEAKQPQDISLSFTMHVDRNILIQELIAEIARQTAVSADQLELYTSQHCFSRMHSKNNLARLLEFIDLEEAPETVPEVKYVVKTGVETSESELESRNSDATPTSAKPSEPKHEAGCAQRKPVRPSSELYQLEYKGRSFEFTTAECILTPDGSLLLNAHAMAKLALLGINFPEGSHSMGSNSGALDGTTFQTRTEPPTVISSTSSETRYFTDSSAQNSGHVMPEITARNEDIETPTVGPSSNSSDPPDASHSNVTMGPNQEPERVVEEPAIPSRDIEDEILGLRERENGSALGAIIHILNDNRAFLLQLVLQIGFTMFLMGGDLFYELLDPMIFAILGVASAMIAFFIFGIEISDWINENVLLRGNENLLDHAILNCVSILFRSATSIHVRTCNAISLQCVRIAARLHKTRIERLEEQVFGNSFLNAFKCLLLQNIQALFMGAATIFPFLEHDLARFFEEVHRREGEDLRKVIQKILCKLKASENLARLVSLAQAQLRVPIHTLADVDAPLVLGLGASSENEEDEVSTERARSEENEDLLRCYLLLKWLERHTDALELPLMLRRERRRE</sequence>
<feature type="compositionally biased region" description="Low complexity" evidence="1">
    <location>
        <begin position="439"/>
        <end position="453"/>
    </location>
</feature>
<feature type="transmembrane region" description="Helical" evidence="2">
    <location>
        <begin position="505"/>
        <end position="526"/>
    </location>
</feature>
<dbReference type="AlphaFoldDB" id="A0A1A0HBA7"/>
<feature type="region of interest" description="Disordered" evidence="1">
    <location>
        <begin position="380"/>
        <end position="468"/>
    </location>
</feature>
<name>A0A1A0HBA7_9ASCO</name>
<dbReference type="OrthoDB" id="4018787at2759"/>
<keyword evidence="2" id="KW-0472">Membrane</keyword>